<evidence type="ECO:0000256" key="1">
    <source>
        <dbReference type="SAM" id="MobiDB-lite"/>
    </source>
</evidence>
<name>A0A699WEM3_TANCI</name>
<evidence type="ECO:0000313" key="2">
    <source>
        <dbReference type="EMBL" id="GFD46632.1"/>
    </source>
</evidence>
<proteinExistence type="predicted"/>
<comment type="caution">
    <text evidence="2">The sequence shown here is derived from an EMBL/GenBank/DDBJ whole genome shotgun (WGS) entry which is preliminary data.</text>
</comment>
<feature type="compositionally biased region" description="Basic and acidic residues" evidence="1">
    <location>
        <begin position="39"/>
        <end position="49"/>
    </location>
</feature>
<protein>
    <submittedName>
        <fullName evidence="2">Uncharacterized protein</fullName>
    </submittedName>
</protein>
<accession>A0A699WEM3</accession>
<sequence length="91" mass="10570">SAKKELPYEIEVVYKNGAKEVRCRKFLEVVYDWKPPRKESTKVVGEEQKNYMNPKPCANDKSDGKGFIDVQNKRNVGIKENVLRPNFKPNN</sequence>
<organism evidence="2">
    <name type="scientific">Tanacetum cinerariifolium</name>
    <name type="common">Dalmatian daisy</name>
    <name type="synonym">Chrysanthemum cinerariifolium</name>
    <dbReference type="NCBI Taxonomy" id="118510"/>
    <lineage>
        <taxon>Eukaryota</taxon>
        <taxon>Viridiplantae</taxon>
        <taxon>Streptophyta</taxon>
        <taxon>Embryophyta</taxon>
        <taxon>Tracheophyta</taxon>
        <taxon>Spermatophyta</taxon>
        <taxon>Magnoliopsida</taxon>
        <taxon>eudicotyledons</taxon>
        <taxon>Gunneridae</taxon>
        <taxon>Pentapetalae</taxon>
        <taxon>asterids</taxon>
        <taxon>campanulids</taxon>
        <taxon>Asterales</taxon>
        <taxon>Asteraceae</taxon>
        <taxon>Asteroideae</taxon>
        <taxon>Anthemideae</taxon>
        <taxon>Anthemidinae</taxon>
        <taxon>Tanacetum</taxon>
    </lineage>
</organism>
<reference evidence="2" key="1">
    <citation type="journal article" date="2019" name="Sci. Rep.">
        <title>Draft genome of Tanacetum cinerariifolium, the natural source of mosquito coil.</title>
        <authorList>
            <person name="Yamashiro T."/>
            <person name="Shiraishi A."/>
            <person name="Satake H."/>
            <person name="Nakayama K."/>
        </authorList>
    </citation>
    <scope>NUCLEOTIDE SEQUENCE</scope>
</reference>
<feature type="non-terminal residue" evidence="2">
    <location>
        <position position="1"/>
    </location>
</feature>
<gene>
    <name evidence="2" type="ORF">Tci_918601</name>
</gene>
<dbReference type="EMBL" id="BKCJ011679189">
    <property type="protein sequence ID" value="GFD46632.1"/>
    <property type="molecule type" value="Genomic_DNA"/>
</dbReference>
<feature type="region of interest" description="Disordered" evidence="1">
    <location>
        <begin position="39"/>
        <end position="66"/>
    </location>
</feature>
<dbReference type="AlphaFoldDB" id="A0A699WEM3"/>